<feature type="transmembrane region" description="Helical" evidence="7">
    <location>
        <begin position="289"/>
        <end position="310"/>
    </location>
</feature>
<dbReference type="NCBIfam" id="TIGR03023">
    <property type="entry name" value="WcaJ_sugtrans"/>
    <property type="match status" value="1"/>
</dbReference>
<evidence type="ECO:0000256" key="2">
    <source>
        <dbReference type="ARBA" id="ARBA00006464"/>
    </source>
</evidence>
<evidence type="ECO:0000256" key="7">
    <source>
        <dbReference type="SAM" id="Phobius"/>
    </source>
</evidence>
<dbReference type="STRING" id="442341.SAMN04487959_10373"/>
<keyword evidence="4 7" id="KW-0812">Transmembrane</keyword>
<evidence type="ECO:0000256" key="6">
    <source>
        <dbReference type="ARBA" id="ARBA00023136"/>
    </source>
</evidence>
<sequence length="474" mass="53580">MDTLTKKPLVLEQSSRDISRQSSTSFGSLMRIMDFSLMIGGMLVIGRYQSETVGLEWLLLYGCIGWILYHAGASYLNFYGSWRVFSLLRELTHVALIWFIAFSCVALTALLLFDDETHVRDVILPWGVVVATGMLSYRSLVRLFLHRLRELGINNHNVAIVGCGPSAERLKKGFESAPWMGFRVVGQFDKSQVANGASETLDVQEMIHLAHSGQIDRTYVTWEMSREADIRQLIEALADTTVSLYLIPDLLVSDLMYSRVEPINDVITVSIYDTPVYGPTGSLKRIEDIVLSLAILGIVSLPMLVIALAVKLTSPGPVLFKQTRYGLDGRPIRVYKFRTMKVMEDGDVVTQATRSDKRLTPVGGFLRRTSLDELPQFINVLQGRMSIVGPRPHAVAHNEQYRGLIHGYMLRHKVKPGITGWAQINGWRGETDTLEKMQKRVELDHDYIRHWSLAFDLKIILLTVFRGFVDKNAY</sequence>
<evidence type="ECO:0000259" key="8">
    <source>
        <dbReference type="Pfam" id="PF02397"/>
    </source>
</evidence>
<accession>A0A1I2ZF09</accession>
<reference evidence="9 10" key="1">
    <citation type="submission" date="2016-10" db="EMBL/GenBank/DDBJ databases">
        <authorList>
            <person name="de Groot N.N."/>
        </authorList>
    </citation>
    <scope>NUCLEOTIDE SEQUENCE [LARGE SCALE GENOMIC DNA]</scope>
    <source>
        <strain evidence="9 10">CGMCC 1.6848</strain>
    </source>
</reference>
<evidence type="ECO:0000256" key="3">
    <source>
        <dbReference type="ARBA" id="ARBA00022679"/>
    </source>
</evidence>
<dbReference type="EMBL" id="FOPY01000003">
    <property type="protein sequence ID" value="SFH36205.1"/>
    <property type="molecule type" value="Genomic_DNA"/>
</dbReference>
<dbReference type="Pfam" id="PF02397">
    <property type="entry name" value="Bac_transf"/>
    <property type="match status" value="1"/>
</dbReference>
<dbReference type="Gene3D" id="3.40.50.720">
    <property type="entry name" value="NAD(P)-binding Rossmann-like Domain"/>
    <property type="match status" value="1"/>
</dbReference>
<evidence type="ECO:0000313" key="10">
    <source>
        <dbReference type="Proteomes" id="UP000199040"/>
    </source>
</evidence>
<feature type="transmembrane region" description="Helical" evidence="7">
    <location>
        <begin position="91"/>
        <end position="111"/>
    </location>
</feature>
<dbReference type="Proteomes" id="UP000199040">
    <property type="component" value="Unassembled WGS sequence"/>
</dbReference>
<feature type="transmembrane region" description="Helical" evidence="7">
    <location>
        <begin position="58"/>
        <end position="79"/>
    </location>
</feature>
<keyword evidence="6 7" id="KW-0472">Membrane</keyword>
<dbReference type="GO" id="GO:0089702">
    <property type="term" value="F:undecaprenyl-phosphate glucose phosphotransferase activity"/>
    <property type="evidence" value="ECO:0007669"/>
    <property type="project" value="TreeGrafter"/>
</dbReference>
<keyword evidence="10" id="KW-1185">Reference proteome</keyword>
<feature type="domain" description="Bacterial sugar transferase" evidence="8">
    <location>
        <begin position="284"/>
        <end position="466"/>
    </location>
</feature>
<feature type="transmembrane region" description="Helical" evidence="7">
    <location>
        <begin position="29"/>
        <end position="46"/>
    </location>
</feature>
<dbReference type="AlphaFoldDB" id="A0A1I2ZF09"/>
<comment type="similarity">
    <text evidence="2">Belongs to the bacterial sugar transferase family.</text>
</comment>
<evidence type="ECO:0000313" key="9">
    <source>
        <dbReference type="EMBL" id="SFH36205.1"/>
    </source>
</evidence>
<dbReference type="InterPro" id="IPR017473">
    <property type="entry name" value="Undecaprenyl-P_gluc_Ptfrase"/>
</dbReference>
<name>A0A1I2ZF09_9GAMM</name>
<dbReference type="GO" id="GO:0009242">
    <property type="term" value="P:colanic acid biosynthetic process"/>
    <property type="evidence" value="ECO:0007669"/>
    <property type="project" value="TreeGrafter"/>
</dbReference>
<gene>
    <name evidence="9" type="ORF">SAMN04487959_10373</name>
</gene>
<dbReference type="NCBIfam" id="TIGR03025">
    <property type="entry name" value="EPS_sugtrans"/>
    <property type="match status" value="1"/>
</dbReference>
<dbReference type="GO" id="GO:0016020">
    <property type="term" value="C:membrane"/>
    <property type="evidence" value="ECO:0007669"/>
    <property type="project" value="UniProtKB-SubCell"/>
</dbReference>
<evidence type="ECO:0000256" key="5">
    <source>
        <dbReference type="ARBA" id="ARBA00022989"/>
    </source>
</evidence>
<dbReference type="PANTHER" id="PTHR30576">
    <property type="entry name" value="COLANIC BIOSYNTHESIS UDP-GLUCOSE LIPID CARRIER TRANSFERASE"/>
    <property type="match status" value="1"/>
</dbReference>
<dbReference type="Pfam" id="PF13727">
    <property type="entry name" value="CoA_binding_3"/>
    <property type="match status" value="1"/>
</dbReference>
<evidence type="ECO:0000256" key="4">
    <source>
        <dbReference type="ARBA" id="ARBA00022692"/>
    </source>
</evidence>
<keyword evidence="3 9" id="KW-0808">Transferase</keyword>
<dbReference type="PANTHER" id="PTHR30576:SF21">
    <property type="entry name" value="UDP-GLUCOSE:UNDECAPRENYL-PHOSPHATE GLUCOSE-1-PHOSPHATE TRANSFERASE"/>
    <property type="match status" value="1"/>
</dbReference>
<organism evidence="9 10">
    <name type="scientific">Modicisalibacter xianhensis</name>
    <dbReference type="NCBI Taxonomy" id="442341"/>
    <lineage>
        <taxon>Bacteria</taxon>
        <taxon>Pseudomonadati</taxon>
        <taxon>Pseudomonadota</taxon>
        <taxon>Gammaproteobacteria</taxon>
        <taxon>Oceanospirillales</taxon>
        <taxon>Halomonadaceae</taxon>
        <taxon>Modicisalibacter</taxon>
    </lineage>
</organism>
<dbReference type="InterPro" id="IPR017475">
    <property type="entry name" value="EPS_sugar_tfrase"/>
</dbReference>
<proteinExistence type="inferred from homology"/>
<comment type="subcellular location">
    <subcellularLocation>
        <location evidence="1">Membrane</location>
        <topology evidence="1">Multi-pass membrane protein</topology>
    </subcellularLocation>
</comment>
<protein>
    <submittedName>
        <fullName evidence="9">Putative colanic acid biosysnthesis UDP-glucose lipid carrier transferase</fullName>
    </submittedName>
</protein>
<keyword evidence="5 7" id="KW-1133">Transmembrane helix</keyword>
<feature type="transmembrane region" description="Helical" evidence="7">
    <location>
        <begin position="123"/>
        <end position="141"/>
    </location>
</feature>
<dbReference type="InterPro" id="IPR003362">
    <property type="entry name" value="Bact_transf"/>
</dbReference>
<evidence type="ECO:0000256" key="1">
    <source>
        <dbReference type="ARBA" id="ARBA00004141"/>
    </source>
</evidence>